<evidence type="ECO:0000313" key="3">
    <source>
        <dbReference type="Proteomes" id="UP001168990"/>
    </source>
</evidence>
<comment type="caution">
    <text evidence="2">The sequence shown here is derived from an EMBL/GenBank/DDBJ whole genome shotgun (WGS) entry which is preliminary data.</text>
</comment>
<reference evidence="2" key="2">
    <citation type="submission" date="2023-03" db="EMBL/GenBank/DDBJ databases">
        <authorList>
            <person name="Inwood S.N."/>
            <person name="Skelly J.G."/>
            <person name="Guhlin J."/>
            <person name="Harrop T.W.R."/>
            <person name="Goldson S.G."/>
            <person name="Dearden P.K."/>
        </authorList>
    </citation>
    <scope>NUCLEOTIDE SEQUENCE</scope>
    <source>
        <strain evidence="2">Irish</strain>
        <tissue evidence="2">Whole body</tissue>
    </source>
</reference>
<protein>
    <recommendedName>
        <fullName evidence="4">Cardioactive peptide</fullName>
    </recommendedName>
</protein>
<keyword evidence="3" id="KW-1185">Reference proteome</keyword>
<feature type="transmembrane region" description="Helical" evidence="1">
    <location>
        <begin position="7"/>
        <end position="25"/>
    </location>
</feature>
<dbReference type="Pfam" id="PF11105">
    <property type="entry name" value="CCAP"/>
    <property type="match status" value="1"/>
</dbReference>
<accession>A0AA39C3U9</accession>
<organism evidence="2 3">
    <name type="scientific">Microctonus aethiopoides</name>
    <dbReference type="NCBI Taxonomy" id="144406"/>
    <lineage>
        <taxon>Eukaryota</taxon>
        <taxon>Metazoa</taxon>
        <taxon>Ecdysozoa</taxon>
        <taxon>Arthropoda</taxon>
        <taxon>Hexapoda</taxon>
        <taxon>Insecta</taxon>
        <taxon>Pterygota</taxon>
        <taxon>Neoptera</taxon>
        <taxon>Endopterygota</taxon>
        <taxon>Hymenoptera</taxon>
        <taxon>Apocrita</taxon>
        <taxon>Ichneumonoidea</taxon>
        <taxon>Braconidae</taxon>
        <taxon>Euphorinae</taxon>
        <taxon>Microctonus</taxon>
    </lineage>
</organism>
<dbReference type="AlphaFoldDB" id="A0AA39C3U9"/>
<sequence length="137" mass="15723">MRINGCIYWTLAGLYLMLIMDIIVAENNDEPILDSLTSDDILKSKRPFCNAFTGCGKKRSFNDNSMMEHQDDSEFVTIRLPLFLYRALIRVATREIRDAIERTSTIGNSLSTGAVISDNYSPYLPTRNFPIRKRYES</sequence>
<evidence type="ECO:0000313" key="2">
    <source>
        <dbReference type="EMBL" id="KAK0157420.1"/>
    </source>
</evidence>
<proteinExistence type="predicted"/>
<evidence type="ECO:0000256" key="1">
    <source>
        <dbReference type="SAM" id="Phobius"/>
    </source>
</evidence>
<keyword evidence="1" id="KW-1133">Transmembrane helix</keyword>
<reference evidence="2" key="1">
    <citation type="journal article" date="2023" name="bioRxiv">
        <title>Scaffold-level genome assemblies of two parasitoid biocontrol wasps reveal the parthenogenesis mechanism and an associated novel virus.</title>
        <authorList>
            <person name="Inwood S."/>
            <person name="Skelly J."/>
            <person name="Guhlin J."/>
            <person name="Harrop T."/>
            <person name="Goldson S."/>
            <person name="Dearden P."/>
        </authorList>
    </citation>
    <scope>NUCLEOTIDE SEQUENCE</scope>
    <source>
        <strain evidence="2">Irish</strain>
        <tissue evidence="2">Whole body</tissue>
    </source>
</reference>
<keyword evidence="1" id="KW-0812">Transmembrane</keyword>
<dbReference type="EMBL" id="JAQQBS010001425">
    <property type="protein sequence ID" value="KAK0157420.1"/>
    <property type="molecule type" value="Genomic_DNA"/>
</dbReference>
<dbReference type="InterPro" id="IPR024276">
    <property type="entry name" value="CCAP"/>
</dbReference>
<evidence type="ECO:0008006" key="4">
    <source>
        <dbReference type="Google" id="ProtNLM"/>
    </source>
</evidence>
<gene>
    <name evidence="2" type="ORF">PV328_011165</name>
</gene>
<dbReference type="Proteomes" id="UP001168990">
    <property type="component" value="Unassembled WGS sequence"/>
</dbReference>
<keyword evidence="1" id="KW-0472">Membrane</keyword>
<name>A0AA39C3U9_9HYME</name>